<dbReference type="OrthoDB" id="4333217at2"/>
<evidence type="ECO:0000313" key="3">
    <source>
        <dbReference type="Proteomes" id="UP000245992"/>
    </source>
</evidence>
<evidence type="ECO:0000256" key="1">
    <source>
        <dbReference type="SAM" id="Phobius"/>
    </source>
</evidence>
<comment type="caution">
    <text evidence="2">The sequence shown here is derived from an EMBL/GenBank/DDBJ whole genome shotgun (WGS) entry which is preliminary data.</text>
</comment>
<keyword evidence="1" id="KW-0812">Transmembrane</keyword>
<accession>A0A2T7SWD0</accession>
<proteinExistence type="predicted"/>
<keyword evidence="3" id="KW-1185">Reference proteome</keyword>
<evidence type="ECO:0000313" key="2">
    <source>
        <dbReference type="EMBL" id="PVE07144.1"/>
    </source>
</evidence>
<name>A0A2T7SWD0_9ACTN</name>
<dbReference type="STRING" id="1440053.GCA_000718095_04430"/>
<dbReference type="Proteomes" id="UP000245992">
    <property type="component" value="Unassembled WGS sequence"/>
</dbReference>
<dbReference type="RefSeq" id="WP_030353434.1">
    <property type="nucleotide sequence ID" value="NZ_AZSP01000283.1"/>
</dbReference>
<organism evidence="2 3">
    <name type="scientific">Streptomyces scopuliridis RB72</name>
    <dbReference type="NCBI Taxonomy" id="1440053"/>
    <lineage>
        <taxon>Bacteria</taxon>
        <taxon>Bacillati</taxon>
        <taxon>Actinomycetota</taxon>
        <taxon>Actinomycetes</taxon>
        <taxon>Kitasatosporales</taxon>
        <taxon>Streptomycetaceae</taxon>
        <taxon>Streptomyces</taxon>
    </lineage>
</organism>
<dbReference type="EMBL" id="AZSP01000283">
    <property type="protein sequence ID" value="PVE07144.1"/>
    <property type="molecule type" value="Genomic_DNA"/>
</dbReference>
<protein>
    <submittedName>
        <fullName evidence="2">Uncharacterized protein</fullName>
    </submittedName>
</protein>
<keyword evidence="1" id="KW-1133">Transmembrane helix</keyword>
<dbReference type="AlphaFoldDB" id="A0A2T7SWD0"/>
<gene>
    <name evidence="2" type="ORF">Y717_25850</name>
</gene>
<reference evidence="2 3" key="1">
    <citation type="submission" date="2013-12" db="EMBL/GenBank/DDBJ databases">
        <title>Annotated genome of Streptomyces scopuliridis.</title>
        <authorList>
            <person name="Olson J.B."/>
        </authorList>
    </citation>
    <scope>NUCLEOTIDE SEQUENCE [LARGE SCALE GENOMIC DNA]</scope>
    <source>
        <strain evidence="2 3">RB72</strain>
    </source>
</reference>
<feature type="transmembrane region" description="Helical" evidence="1">
    <location>
        <begin position="28"/>
        <end position="57"/>
    </location>
</feature>
<keyword evidence="1" id="KW-0472">Membrane</keyword>
<sequence>MPLLALVIATFGLGLEQLVQWRFGPMGIVALILLSIGIKSRNSTCAGIGAVVLILLVTHPGPG</sequence>